<evidence type="ECO:0000313" key="3">
    <source>
        <dbReference type="EMBL" id="TKK67670.1"/>
    </source>
</evidence>
<keyword evidence="4" id="KW-1185">Reference proteome</keyword>
<dbReference type="RefSeq" id="WP_137262235.1">
    <property type="nucleotide sequence ID" value="NZ_SZQL01000010.1"/>
</dbReference>
<evidence type="ECO:0000259" key="2">
    <source>
        <dbReference type="Pfam" id="PF10648"/>
    </source>
</evidence>
<accession>A0A4U3KYT2</accession>
<evidence type="ECO:0000313" key="4">
    <source>
        <dbReference type="Proteomes" id="UP000305848"/>
    </source>
</evidence>
<sequence>MKLLYSLIVISLFACTENEQQHTSLSNSDTVTAPSASENNNADSTFKRQKQADTSKQRKGYSNARFKEVTVQKVGADKYTVQGKAQVFEATFSWVVEDGHNELKKGHQMTDAGAPAWGNFNFTVEVQKERPNSTLILILFEASPKDGSRQYELPIALE</sequence>
<organism evidence="3 4">
    <name type="scientific">Ilyomonas limi</name>
    <dbReference type="NCBI Taxonomy" id="2575867"/>
    <lineage>
        <taxon>Bacteria</taxon>
        <taxon>Pseudomonadati</taxon>
        <taxon>Bacteroidota</taxon>
        <taxon>Chitinophagia</taxon>
        <taxon>Chitinophagales</taxon>
        <taxon>Chitinophagaceae</taxon>
        <taxon>Ilyomonas</taxon>
    </lineage>
</organism>
<feature type="domain" description="Bacterial spore germination immunoglobulin-like" evidence="2">
    <location>
        <begin position="72"/>
        <end position="148"/>
    </location>
</feature>
<dbReference type="EMBL" id="SZQL01000010">
    <property type="protein sequence ID" value="TKK67670.1"/>
    <property type="molecule type" value="Genomic_DNA"/>
</dbReference>
<dbReference type="InterPro" id="IPR018911">
    <property type="entry name" value="Gmad2_Ig-like_dom"/>
</dbReference>
<evidence type="ECO:0000256" key="1">
    <source>
        <dbReference type="SAM" id="MobiDB-lite"/>
    </source>
</evidence>
<feature type="region of interest" description="Disordered" evidence="1">
    <location>
        <begin position="25"/>
        <end position="60"/>
    </location>
</feature>
<reference evidence="3 4" key="1">
    <citation type="submission" date="2019-05" db="EMBL/GenBank/DDBJ databases">
        <title>Panacibacter sp. strain 17mud1-8 Genome sequencing and assembly.</title>
        <authorList>
            <person name="Chhetri G."/>
        </authorList>
    </citation>
    <scope>NUCLEOTIDE SEQUENCE [LARGE SCALE GENOMIC DNA]</scope>
    <source>
        <strain evidence="3 4">17mud1-8</strain>
    </source>
</reference>
<protein>
    <submittedName>
        <fullName evidence="3">Sporulation protein</fullName>
    </submittedName>
</protein>
<dbReference type="Pfam" id="PF10648">
    <property type="entry name" value="Gmad2"/>
    <property type="match status" value="1"/>
</dbReference>
<dbReference type="PROSITE" id="PS51257">
    <property type="entry name" value="PROKAR_LIPOPROTEIN"/>
    <property type="match status" value="1"/>
</dbReference>
<dbReference type="OrthoDB" id="1357684at2"/>
<name>A0A4U3KYT2_9BACT</name>
<proteinExistence type="predicted"/>
<feature type="compositionally biased region" description="Polar residues" evidence="1">
    <location>
        <begin position="25"/>
        <end position="44"/>
    </location>
</feature>
<dbReference type="Proteomes" id="UP000305848">
    <property type="component" value="Unassembled WGS sequence"/>
</dbReference>
<gene>
    <name evidence="3" type="ORF">FC093_13035</name>
</gene>
<comment type="caution">
    <text evidence="3">The sequence shown here is derived from an EMBL/GenBank/DDBJ whole genome shotgun (WGS) entry which is preliminary data.</text>
</comment>
<dbReference type="AlphaFoldDB" id="A0A4U3KYT2"/>